<dbReference type="InterPro" id="IPR046938">
    <property type="entry name" value="DNA_clamp_sf"/>
</dbReference>
<keyword evidence="5" id="KW-0548">Nucleotidyltransferase</keyword>
<accession>A0A2B7YUH7</accession>
<feature type="domain" description="DNA polymerase III beta sliding clamp central" evidence="10">
    <location>
        <begin position="134"/>
        <end position="247"/>
    </location>
</feature>
<evidence type="ECO:0000259" key="10">
    <source>
        <dbReference type="Pfam" id="PF02767"/>
    </source>
</evidence>
<dbReference type="GO" id="GO:0009360">
    <property type="term" value="C:DNA polymerase III complex"/>
    <property type="evidence" value="ECO:0007669"/>
    <property type="project" value="InterPro"/>
</dbReference>
<dbReference type="Gene3D" id="3.10.150.10">
    <property type="entry name" value="DNA Polymerase III, subunit A, domain 2"/>
    <property type="match status" value="1"/>
</dbReference>
<dbReference type="SMART" id="SM00480">
    <property type="entry name" value="POL3Bc"/>
    <property type="match status" value="1"/>
</dbReference>
<evidence type="ECO:0000256" key="1">
    <source>
        <dbReference type="ARBA" id="ARBA00004496"/>
    </source>
</evidence>
<evidence type="ECO:0000259" key="11">
    <source>
        <dbReference type="Pfam" id="PF02768"/>
    </source>
</evidence>
<dbReference type="GO" id="GO:0008408">
    <property type="term" value="F:3'-5' exonuclease activity"/>
    <property type="evidence" value="ECO:0007669"/>
    <property type="project" value="InterPro"/>
</dbReference>
<dbReference type="GO" id="GO:0005737">
    <property type="term" value="C:cytoplasm"/>
    <property type="evidence" value="ECO:0007669"/>
    <property type="project" value="UniProtKB-SubCell"/>
</dbReference>
<comment type="caution">
    <text evidence="12">The sequence shown here is derived from an EMBL/GenBank/DDBJ whole genome shotgun (WGS) entry which is preliminary data.</text>
</comment>
<dbReference type="InterPro" id="IPR022637">
    <property type="entry name" value="DNA_polIII_beta_cen"/>
</dbReference>
<dbReference type="PANTHER" id="PTHR30478">
    <property type="entry name" value="DNA POLYMERASE III SUBUNIT BETA"/>
    <property type="match status" value="1"/>
</dbReference>
<protein>
    <submittedName>
        <fullName evidence="12">DNA polymerase III subunit beta</fullName>
    </submittedName>
</protein>
<evidence type="ECO:0000256" key="5">
    <source>
        <dbReference type="ARBA" id="ARBA00022695"/>
    </source>
</evidence>
<organism evidence="12 13">
    <name type="scientific">Fusobacterium animalis</name>
    <dbReference type="NCBI Taxonomy" id="76859"/>
    <lineage>
        <taxon>Bacteria</taxon>
        <taxon>Fusobacteriati</taxon>
        <taxon>Fusobacteriota</taxon>
        <taxon>Fusobacteriia</taxon>
        <taxon>Fusobacteriales</taxon>
        <taxon>Fusobacteriaceae</taxon>
        <taxon>Fusobacterium</taxon>
    </lineage>
</organism>
<dbReference type="InterPro" id="IPR001001">
    <property type="entry name" value="DNA_polIII_beta"/>
</dbReference>
<evidence type="ECO:0000256" key="8">
    <source>
        <dbReference type="ARBA" id="ARBA00023125"/>
    </source>
</evidence>
<feature type="domain" description="DNA polymerase III beta sliding clamp C-terminal" evidence="11">
    <location>
        <begin position="257"/>
        <end position="377"/>
    </location>
</feature>
<comment type="similarity">
    <text evidence="2">Belongs to the beta sliding clamp family.</text>
</comment>
<dbReference type="PANTHER" id="PTHR30478:SF0">
    <property type="entry name" value="BETA SLIDING CLAMP"/>
    <property type="match status" value="1"/>
</dbReference>
<keyword evidence="6" id="KW-0235">DNA replication</keyword>
<dbReference type="Pfam" id="PF00712">
    <property type="entry name" value="DNA_pol3_beta"/>
    <property type="match status" value="1"/>
</dbReference>
<name>A0A2B7YUH7_9FUSO</name>
<dbReference type="Pfam" id="PF02767">
    <property type="entry name" value="DNA_pol3_beta_2"/>
    <property type="match status" value="1"/>
</dbReference>
<evidence type="ECO:0000259" key="9">
    <source>
        <dbReference type="Pfam" id="PF00712"/>
    </source>
</evidence>
<evidence type="ECO:0000313" key="12">
    <source>
        <dbReference type="EMBL" id="PGH24643.1"/>
    </source>
</evidence>
<dbReference type="EMBL" id="NJGJ01000001">
    <property type="protein sequence ID" value="PGH24643.1"/>
    <property type="molecule type" value="Genomic_DNA"/>
</dbReference>
<dbReference type="AlphaFoldDB" id="A0A2B7YUH7"/>
<evidence type="ECO:0000256" key="2">
    <source>
        <dbReference type="ARBA" id="ARBA00010752"/>
    </source>
</evidence>
<keyword evidence="3" id="KW-0963">Cytoplasm</keyword>
<dbReference type="GO" id="GO:0003677">
    <property type="term" value="F:DNA binding"/>
    <property type="evidence" value="ECO:0007669"/>
    <property type="project" value="UniProtKB-KW"/>
</dbReference>
<dbReference type="NCBIfam" id="TIGR00663">
    <property type="entry name" value="dnan"/>
    <property type="match status" value="1"/>
</dbReference>
<dbReference type="GO" id="GO:0006271">
    <property type="term" value="P:DNA strand elongation involved in DNA replication"/>
    <property type="evidence" value="ECO:0007669"/>
    <property type="project" value="TreeGrafter"/>
</dbReference>
<dbReference type="SUPFAM" id="SSF55979">
    <property type="entry name" value="DNA clamp"/>
    <property type="match status" value="3"/>
</dbReference>
<dbReference type="CDD" id="cd00140">
    <property type="entry name" value="beta_clamp"/>
    <property type="match status" value="1"/>
</dbReference>
<evidence type="ECO:0000256" key="4">
    <source>
        <dbReference type="ARBA" id="ARBA00022679"/>
    </source>
</evidence>
<evidence type="ECO:0000313" key="13">
    <source>
        <dbReference type="Proteomes" id="UP000226179"/>
    </source>
</evidence>
<comment type="subcellular location">
    <subcellularLocation>
        <location evidence="1">Cytoplasm</location>
    </subcellularLocation>
</comment>
<dbReference type="Gene3D" id="3.70.10.10">
    <property type="match status" value="1"/>
</dbReference>
<feature type="domain" description="DNA polymerase III beta sliding clamp N-terminal" evidence="9">
    <location>
        <begin position="1"/>
        <end position="118"/>
    </location>
</feature>
<proteinExistence type="inferred from homology"/>
<evidence type="ECO:0000256" key="7">
    <source>
        <dbReference type="ARBA" id="ARBA00022932"/>
    </source>
</evidence>
<sequence>MHIKVNRQNFLSAIRTVEKSVKENKIKPILSCIYAKVKDNKIYFTGTNLDTTIKTSIDVDEVIREGEIAFSYSIIDEYLKEIKDEFVVLRVENGNILFIETEDSTTEYDVHSAEDYPNTFENVVLNENNFKFEMPSQELVNIFEKVLFSADTPDNIAMNCIRIESILKHLHFVSTNTYRLTFLKKNIDKDIPDFSVSVPADTISSIIKIIKGLDNEVIKVYKEEAHLYFQYKDTMIITKLIELRFPNYAEILSNISYDKKLYINNEKLTNLLKRILIFSRSNSESKYSSTYEFKHNEENKGIMTISALNEIARINEELDVNFEGEDLKISLNSKYLLEFIQNISKEKELVLEFMYSNSAVKVYEKDNDEYIYILMPLALRE</sequence>
<keyword evidence="7" id="KW-0239">DNA-directed DNA polymerase</keyword>
<keyword evidence="8" id="KW-0238">DNA-binding</keyword>
<dbReference type="InterPro" id="IPR022635">
    <property type="entry name" value="DNA_polIII_beta_C"/>
</dbReference>
<keyword evidence="4" id="KW-0808">Transferase</keyword>
<evidence type="ECO:0000256" key="3">
    <source>
        <dbReference type="ARBA" id="ARBA00022490"/>
    </source>
</evidence>
<dbReference type="GO" id="GO:0003887">
    <property type="term" value="F:DNA-directed DNA polymerase activity"/>
    <property type="evidence" value="ECO:0007669"/>
    <property type="project" value="UniProtKB-KW"/>
</dbReference>
<dbReference type="Pfam" id="PF02768">
    <property type="entry name" value="DNA_pol3_beta_3"/>
    <property type="match status" value="1"/>
</dbReference>
<dbReference type="InterPro" id="IPR022634">
    <property type="entry name" value="DNA_polIII_beta_N"/>
</dbReference>
<evidence type="ECO:0000256" key="6">
    <source>
        <dbReference type="ARBA" id="ARBA00022705"/>
    </source>
</evidence>
<gene>
    <name evidence="12" type="primary">dnaN</name>
    <name evidence="12" type="ORF">RN90_03955</name>
</gene>
<reference evidence="12 13" key="1">
    <citation type="submission" date="2017-06" db="EMBL/GenBank/DDBJ databases">
        <title>Draft genome sequence of Fusobacterium nucleatum subsp. animalis KCOM 1280 (=ChDC F318).</title>
        <authorList>
            <person name="Kook J.-K."/>
            <person name="Park S.-N."/>
            <person name="Lim Y.K."/>
            <person name="Roh H."/>
        </authorList>
    </citation>
    <scope>NUCLEOTIDE SEQUENCE [LARGE SCALE GENOMIC DNA]</scope>
    <source>
        <strain evidence="13">KCOM 1280 ( ChDC F318)</strain>
    </source>
</reference>
<dbReference type="Proteomes" id="UP000226179">
    <property type="component" value="Unassembled WGS sequence"/>
</dbReference>
<dbReference type="RefSeq" id="WP_023041920.1">
    <property type="nucleotide sequence ID" value="NZ_CP077145.1"/>
</dbReference>